<evidence type="ECO:0000259" key="9">
    <source>
        <dbReference type="Pfam" id="PF02714"/>
    </source>
</evidence>
<evidence type="ECO:0000259" key="10">
    <source>
        <dbReference type="Pfam" id="PF12621"/>
    </source>
</evidence>
<dbReference type="GO" id="GO:0005227">
    <property type="term" value="F:calcium-activated cation channel activity"/>
    <property type="evidence" value="ECO:0007669"/>
    <property type="project" value="InterPro"/>
</dbReference>
<evidence type="ECO:0000256" key="4">
    <source>
        <dbReference type="ARBA" id="ARBA00022692"/>
    </source>
</evidence>
<feature type="domain" description="CSC1/OSCA1-like 7TM region" evidence="9">
    <location>
        <begin position="377"/>
        <end position="649"/>
    </location>
</feature>
<dbReference type="PANTHER" id="PTHR13018:SF26">
    <property type="entry name" value="DOMAIN PROTEIN, PUTATIVE (AFU_ORTHOLOGUE AFUA_5G10920)-RELATED"/>
    <property type="match status" value="1"/>
</dbReference>
<evidence type="ECO:0000259" key="11">
    <source>
        <dbReference type="Pfam" id="PF13967"/>
    </source>
</evidence>
<feature type="transmembrane region" description="Helical" evidence="8">
    <location>
        <begin position="93"/>
        <end position="116"/>
    </location>
</feature>
<dbReference type="InterPro" id="IPR003864">
    <property type="entry name" value="CSC1/OSCA1-like_7TM"/>
</dbReference>
<comment type="subcellular location">
    <subcellularLocation>
        <location evidence="1">Membrane</location>
        <topology evidence="1">Multi-pass membrane protein</topology>
    </subcellularLocation>
</comment>
<dbReference type="Pfam" id="PF13967">
    <property type="entry name" value="RSN1_TM"/>
    <property type="match status" value="1"/>
</dbReference>
<dbReference type="InterPro" id="IPR022257">
    <property type="entry name" value="PHM7_ext"/>
</dbReference>
<feature type="domain" description="CSC1/OSCA1-like N-terminal transmembrane" evidence="11">
    <location>
        <begin position="15"/>
        <end position="164"/>
    </location>
</feature>
<dbReference type="EMBL" id="LK052887">
    <property type="protein sequence ID" value="CDR38963.1"/>
    <property type="molecule type" value="Genomic_DNA"/>
</dbReference>
<feature type="region of interest" description="Disordered" evidence="7">
    <location>
        <begin position="872"/>
        <end position="898"/>
    </location>
</feature>
<feature type="transmembrane region" description="Helical" evidence="8">
    <location>
        <begin position="517"/>
        <end position="546"/>
    </location>
</feature>
<feature type="domain" description="10TM putative phosphate transporter extracellular tail" evidence="10">
    <location>
        <begin position="779"/>
        <end position="872"/>
    </location>
</feature>
<dbReference type="Pfam" id="PF14703">
    <property type="entry name" value="PHM7_cyt"/>
    <property type="match status" value="1"/>
</dbReference>
<feature type="compositionally biased region" description="Acidic residues" evidence="7">
    <location>
        <begin position="887"/>
        <end position="898"/>
    </location>
</feature>
<dbReference type="InterPro" id="IPR032880">
    <property type="entry name" value="CSC1/OSCA1-like_N"/>
</dbReference>
<feature type="transmembrane region" description="Helical" evidence="8">
    <location>
        <begin position="15"/>
        <end position="37"/>
    </location>
</feature>
<evidence type="ECO:0000256" key="5">
    <source>
        <dbReference type="ARBA" id="ARBA00022989"/>
    </source>
</evidence>
<evidence type="ECO:0000256" key="2">
    <source>
        <dbReference type="ARBA" id="ARBA00007779"/>
    </source>
</evidence>
<dbReference type="InterPro" id="IPR045122">
    <property type="entry name" value="Csc1-like"/>
</dbReference>
<comment type="similarity">
    <text evidence="2">Belongs to the CSC1 (TC 1.A.17) family.</text>
</comment>
<proteinExistence type="inferred from homology"/>
<feature type="transmembrane region" description="Helical" evidence="8">
    <location>
        <begin position="630"/>
        <end position="649"/>
    </location>
</feature>
<dbReference type="Pfam" id="PF02714">
    <property type="entry name" value="RSN1_7TM"/>
    <property type="match status" value="1"/>
</dbReference>
<feature type="transmembrane region" description="Helical" evidence="8">
    <location>
        <begin position="374"/>
        <end position="404"/>
    </location>
</feature>
<accession>A0A061AN80</accession>
<organism evidence="13">
    <name type="scientific">Cyberlindnera fabianii</name>
    <name type="common">Yeast</name>
    <name type="synonym">Hansenula fabianii</name>
    <dbReference type="NCBI Taxonomy" id="36022"/>
    <lineage>
        <taxon>Eukaryota</taxon>
        <taxon>Fungi</taxon>
        <taxon>Dikarya</taxon>
        <taxon>Ascomycota</taxon>
        <taxon>Saccharomycotina</taxon>
        <taxon>Saccharomycetes</taxon>
        <taxon>Phaffomycetales</taxon>
        <taxon>Phaffomycetaceae</taxon>
        <taxon>Cyberlindnera</taxon>
    </lineage>
</organism>
<feature type="domain" description="CSC1/OSCA1-like cytosolic" evidence="12">
    <location>
        <begin position="187"/>
        <end position="365"/>
    </location>
</feature>
<feature type="transmembrane region" description="Helical" evidence="8">
    <location>
        <begin position="592"/>
        <end position="610"/>
    </location>
</feature>
<sequence>MAANATETKNTSTQAVLTALATNGALFGVFVALFLVFRLKLHRIYQPKSSFDLINDEKKPEPLPSGLWQWLIPLLKKSDNFVIRQAGLDGYFFLRYLSIICGLCFFYMLLFFPILLPINSVDGKGSEGLDGYTISNVGHRSRYYAHAILAWVFYFGVIFVVYRELMYYASTRQAVLASPRYGQKLSSRTVLFQTVPEQYLDEGEFAKLFEDVKKVWIARGPADIADKVAQRDALVSKLENAQNSLLRTAMKLKLKKEKKGETISPEDDISAYVPEKKRPSHRLKFLIGKKVDTIKYAKEQIPIMNAEIEELQANHAQARPMNSVFVEFGSQFSAQVAFQSVTHHTALYMSPRYIGLENKDIVWMNMRMFWWERLVRHFGAIAAITALVIFWAIPVAFVGMISNITYLTSKISWLGWINDIPDQLLGIITSMLPTIALAVLMMLLPIFIRLMAKVAGSPSTQHIEYFTQQAFFAFQVIQVFLVTTISSSATSTVTQIIDDPTSSMYLLSENLPKASNFYVSYIVLQGLTMSSGALLQIVTLILFYVLGYLLDNSPRKKYNRFSKLSSMSWGTTFPVFTNLAVITLTYCIISPFMLLFASAGFFLLYVAYLYNLTYTFQESPDGRGMYYPRALFQTLVGVYLGEICLLGLFAVSKAWGPVALTGILLGSTVFIHVNLNAAFDNLLTVVPVDTMKPLDGISDTPSYKKPTSNAARYSGMYDHQSKLEKSFDGESSLRAPTNVFELDDLNRLSLDKSRHGASIPLLADGDTSIIPPAPLWKRFFQPHVYNSYKVAKTRIPDIYNYPDPNEETDPFKLEHAYDYPAVSARCPKVWIPRDPMGLSTRMIEEFKGILEISDENSFFDEKGRIVWIGPPPSYEDAVDVKKRDSPFEEEDEYESQKI</sequence>
<evidence type="ECO:0000256" key="8">
    <source>
        <dbReference type="SAM" id="Phobius"/>
    </source>
</evidence>
<feature type="transmembrane region" description="Helical" evidence="8">
    <location>
        <begin position="424"/>
        <end position="450"/>
    </location>
</feature>
<evidence type="ECO:0000256" key="6">
    <source>
        <dbReference type="ARBA" id="ARBA00023136"/>
    </source>
</evidence>
<evidence type="ECO:0000259" key="12">
    <source>
        <dbReference type="Pfam" id="PF14703"/>
    </source>
</evidence>
<feature type="transmembrane region" description="Helical" evidence="8">
    <location>
        <begin position="471"/>
        <end position="497"/>
    </location>
</feature>
<keyword evidence="5 8" id="KW-1133">Transmembrane helix</keyword>
<dbReference type="GO" id="GO:0005886">
    <property type="term" value="C:plasma membrane"/>
    <property type="evidence" value="ECO:0007669"/>
    <property type="project" value="TreeGrafter"/>
</dbReference>
<keyword evidence="3" id="KW-0813">Transport</keyword>
<evidence type="ECO:0000256" key="3">
    <source>
        <dbReference type="ARBA" id="ARBA00022448"/>
    </source>
</evidence>
<dbReference type="OrthoDB" id="1076608at2759"/>
<reference evidence="13" key="1">
    <citation type="journal article" date="2014" name="Genome Announc.">
        <title>Genome sequence of the yeast Cyberlindnera fabianii (Hansenula fabianii).</title>
        <authorList>
            <person name="Freel K.C."/>
            <person name="Sarilar V."/>
            <person name="Neuveglise C."/>
            <person name="Devillers H."/>
            <person name="Friedrich A."/>
            <person name="Schacherer J."/>
        </authorList>
    </citation>
    <scope>NUCLEOTIDE SEQUENCE</scope>
    <source>
        <strain evidence="13">YJS4271</strain>
    </source>
</reference>
<dbReference type="PANTHER" id="PTHR13018">
    <property type="entry name" value="PROBABLE MEMBRANE PROTEIN DUF221-RELATED"/>
    <property type="match status" value="1"/>
</dbReference>
<evidence type="ECO:0000256" key="1">
    <source>
        <dbReference type="ARBA" id="ARBA00004141"/>
    </source>
</evidence>
<keyword evidence="6 8" id="KW-0472">Membrane</keyword>
<evidence type="ECO:0000256" key="7">
    <source>
        <dbReference type="SAM" id="MobiDB-lite"/>
    </source>
</evidence>
<protein>
    <submittedName>
        <fullName evidence="13">CYFA0S02e09582g1_1</fullName>
    </submittedName>
</protein>
<keyword evidence="4 8" id="KW-0812">Transmembrane</keyword>
<evidence type="ECO:0000313" key="13">
    <source>
        <dbReference type="EMBL" id="CDR38963.1"/>
    </source>
</evidence>
<dbReference type="PhylomeDB" id="A0A061AN80"/>
<dbReference type="InterPro" id="IPR027815">
    <property type="entry name" value="CSC1/OSCA1-like_cyt"/>
</dbReference>
<feature type="transmembrane region" description="Helical" evidence="8">
    <location>
        <begin position="143"/>
        <end position="162"/>
    </location>
</feature>
<gene>
    <name evidence="13" type="ORF">CYFA0S_02e09582g</name>
</gene>
<name>A0A061AN80_CYBFA</name>
<dbReference type="VEuPathDB" id="FungiDB:BON22_3421"/>
<dbReference type="AlphaFoldDB" id="A0A061AN80"/>
<dbReference type="Pfam" id="PF12621">
    <property type="entry name" value="PHM7_ext"/>
    <property type="match status" value="1"/>
</dbReference>
<feature type="transmembrane region" description="Helical" evidence="8">
    <location>
        <begin position="655"/>
        <end position="675"/>
    </location>
</feature>